<accession>A0A3B0SIW1</accession>
<gene>
    <name evidence="6" type="ORF">MNBD_ALPHA08-705</name>
</gene>
<dbReference type="AlphaFoldDB" id="A0A3B0SIW1"/>
<dbReference type="PRINTS" id="PR02008">
    <property type="entry name" value="RCMTFAMILY"/>
</dbReference>
<dbReference type="InterPro" id="IPR001678">
    <property type="entry name" value="MeTrfase_RsmB-F_NOP2_dom"/>
</dbReference>
<dbReference type="PANTHER" id="PTHR22807:SF53">
    <property type="entry name" value="RIBOSOMAL RNA SMALL SUBUNIT METHYLTRANSFERASE B-RELATED"/>
    <property type="match status" value="1"/>
</dbReference>
<dbReference type="InterPro" id="IPR049560">
    <property type="entry name" value="MeTrfase_RsmB-F_NOP2_cat"/>
</dbReference>
<dbReference type="PANTHER" id="PTHR22807">
    <property type="entry name" value="NOP2 YEAST -RELATED NOL1/NOP2/FMU SUN DOMAIN-CONTAINING"/>
    <property type="match status" value="1"/>
</dbReference>
<proteinExistence type="predicted"/>
<evidence type="ECO:0000256" key="4">
    <source>
        <dbReference type="ARBA" id="ARBA00022884"/>
    </source>
</evidence>
<dbReference type="Pfam" id="PF22458">
    <property type="entry name" value="RsmF-B_ferredox"/>
    <property type="match status" value="1"/>
</dbReference>
<keyword evidence="3" id="KW-0949">S-adenosyl-L-methionine</keyword>
<dbReference type="Pfam" id="PF01189">
    <property type="entry name" value="Methyltr_RsmB-F"/>
    <property type="match status" value="1"/>
</dbReference>
<dbReference type="GO" id="GO:0001510">
    <property type="term" value="P:RNA methylation"/>
    <property type="evidence" value="ECO:0007669"/>
    <property type="project" value="InterPro"/>
</dbReference>
<dbReference type="InterPro" id="IPR029063">
    <property type="entry name" value="SAM-dependent_MTases_sf"/>
</dbReference>
<dbReference type="GO" id="GO:0003723">
    <property type="term" value="F:RNA binding"/>
    <property type="evidence" value="ECO:0007669"/>
    <property type="project" value="UniProtKB-KW"/>
</dbReference>
<evidence type="ECO:0000256" key="3">
    <source>
        <dbReference type="ARBA" id="ARBA00022691"/>
    </source>
</evidence>
<evidence type="ECO:0000256" key="1">
    <source>
        <dbReference type="ARBA" id="ARBA00022603"/>
    </source>
</evidence>
<evidence type="ECO:0000313" key="6">
    <source>
        <dbReference type="EMBL" id="VAV96263.1"/>
    </source>
</evidence>
<organism evidence="6">
    <name type="scientific">hydrothermal vent metagenome</name>
    <dbReference type="NCBI Taxonomy" id="652676"/>
    <lineage>
        <taxon>unclassified sequences</taxon>
        <taxon>metagenomes</taxon>
        <taxon>ecological metagenomes</taxon>
    </lineage>
</organism>
<dbReference type="InterPro" id="IPR054728">
    <property type="entry name" value="RsmB-like_ferredoxin"/>
</dbReference>
<name>A0A3B0SIW1_9ZZZZ</name>
<dbReference type="SUPFAM" id="SSF53335">
    <property type="entry name" value="S-adenosyl-L-methionine-dependent methyltransferases"/>
    <property type="match status" value="1"/>
</dbReference>
<sequence>MRLSGRLSAAIEVLDDIFSRHNSAAAALHEWGRAHRFAGSGDRSAIGNLVYDALRQKQQLAAQMGNETSRALVLAVARTVWGLEVDEIAEATAEKFGPGALSDEEKAALQTPLDGKQHYWINGNFPQWLAPSFKACFGDKAADQGHALAQRAPVDLRINTLKTSREELLAEFAKHGAVEGPLSPHSVRIPAPHGQNRSPNVEIEAAHGMGWFEVQDSASQVVSLLAGTKPGDTVVDLCAGAGGKTLAMAASMNNDGTVYAYDRDKRRLRPIFERIARSGASNIEVVPADQPEKLAALKGTADVVFLDAPCSGTGAWRRKPDAKWRLKEATLAQRIKDQQDVLATGSELVKPGGRLIYVTCSVLPQENTEQVSAFLSQRKNFSLIPYSDVWKKTIGTQPPVSADGKKSTLLLTPASHDTDGFFIAIMERG</sequence>
<dbReference type="Gene3D" id="3.40.50.150">
    <property type="entry name" value="Vaccinia Virus protein VP39"/>
    <property type="match status" value="1"/>
</dbReference>
<dbReference type="PROSITE" id="PS51686">
    <property type="entry name" value="SAM_MT_RSMB_NOP"/>
    <property type="match status" value="1"/>
</dbReference>
<dbReference type="CDD" id="cd02440">
    <property type="entry name" value="AdoMet_MTases"/>
    <property type="match status" value="1"/>
</dbReference>
<evidence type="ECO:0000256" key="2">
    <source>
        <dbReference type="ARBA" id="ARBA00022679"/>
    </source>
</evidence>
<keyword evidence="1" id="KW-0489">Methyltransferase</keyword>
<reference evidence="6" key="1">
    <citation type="submission" date="2018-06" db="EMBL/GenBank/DDBJ databases">
        <authorList>
            <person name="Zhirakovskaya E."/>
        </authorList>
    </citation>
    <scope>NUCLEOTIDE SEQUENCE</scope>
</reference>
<protein>
    <submittedName>
        <fullName evidence="6">Sun protein</fullName>
    </submittedName>
</protein>
<dbReference type="EMBL" id="UOEC01000132">
    <property type="protein sequence ID" value="VAV96263.1"/>
    <property type="molecule type" value="Genomic_DNA"/>
</dbReference>
<dbReference type="GO" id="GO:0008173">
    <property type="term" value="F:RNA methyltransferase activity"/>
    <property type="evidence" value="ECO:0007669"/>
    <property type="project" value="InterPro"/>
</dbReference>
<dbReference type="InterPro" id="IPR023267">
    <property type="entry name" value="RCMT"/>
</dbReference>
<keyword evidence="4" id="KW-0694">RNA-binding</keyword>
<keyword evidence="2" id="KW-0808">Transferase</keyword>
<feature type="domain" description="SAM-dependent MTase RsmB/NOP-type" evidence="5">
    <location>
        <begin position="144"/>
        <end position="429"/>
    </location>
</feature>
<evidence type="ECO:0000259" key="5">
    <source>
        <dbReference type="PROSITE" id="PS51686"/>
    </source>
</evidence>